<dbReference type="InterPro" id="IPR032979">
    <property type="entry name" value="ENGase"/>
</dbReference>
<reference evidence="3 4" key="1">
    <citation type="submission" date="2017-05" db="EMBL/GenBank/DDBJ databases">
        <title>Vagococcus spp. assemblies.</title>
        <authorList>
            <person name="Gulvik C.A."/>
        </authorList>
    </citation>
    <scope>NUCLEOTIDE SEQUENCE [LARGE SCALE GENOMIC DNA]</scope>
    <source>
        <strain evidence="3 4">SS1714</strain>
    </source>
</reference>
<dbReference type="PANTHER" id="PTHR13246">
    <property type="entry name" value="ENDO BETA N-ACETYLGLUCOSAMINIDASE"/>
    <property type="match status" value="1"/>
</dbReference>
<dbReference type="Gene3D" id="2.60.120.260">
    <property type="entry name" value="Galactose-binding domain-like"/>
    <property type="match status" value="2"/>
</dbReference>
<dbReference type="InterPro" id="IPR035986">
    <property type="entry name" value="PKD_dom_sf"/>
</dbReference>
<comment type="caution">
    <text evidence="3">The sequence shown here is derived from an EMBL/GenBank/DDBJ whole genome shotgun (WGS) entry which is preliminary data.</text>
</comment>
<dbReference type="SUPFAM" id="SSF49299">
    <property type="entry name" value="PKD domain"/>
    <property type="match status" value="1"/>
</dbReference>
<dbReference type="AlphaFoldDB" id="A0A430B863"/>
<evidence type="ECO:0000313" key="3">
    <source>
        <dbReference type="EMBL" id="RSU16510.1"/>
    </source>
</evidence>
<dbReference type="Pfam" id="PF21910">
    <property type="entry name" value="GH85_C"/>
    <property type="match status" value="1"/>
</dbReference>
<dbReference type="InterPro" id="IPR013783">
    <property type="entry name" value="Ig-like_fold"/>
</dbReference>
<dbReference type="PROSITE" id="PS50093">
    <property type="entry name" value="PKD"/>
    <property type="match status" value="1"/>
</dbReference>
<dbReference type="InterPro" id="IPR008979">
    <property type="entry name" value="Galactose-bd-like_sf"/>
</dbReference>
<dbReference type="InterPro" id="IPR005201">
    <property type="entry name" value="TIM_ENGase"/>
</dbReference>
<dbReference type="InterPro" id="IPR000421">
    <property type="entry name" value="FA58C"/>
</dbReference>
<dbReference type="CDD" id="cd00146">
    <property type="entry name" value="PKD"/>
    <property type="match status" value="1"/>
</dbReference>
<dbReference type="GO" id="GO:0005829">
    <property type="term" value="C:cytosol"/>
    <property type="evidence" value="ECO:0007669"/>
    <property type="project" value="UniProtKB-SubCell"/>
</dbReference>
<dbReference type="CDD" id="cd06547">
    <property type="entry name" value="GH85_ENGase"/>
    <property type="match status" value="1"/>
</dbReference>
<proteinExistence type="predicted"/>
<dbReference type="Proteomes" id="UP000288028">
    <property type="component" value="Unassembled WGS sequence"/>
</dbReference>
<dbReference type="GO" id="GO:0033925">
    <property type="term" value="F:mannosyl-glycoprotein endo-beta-N-acetylglucosaminidase activity"/>
    <property type="evidence" value="ECO:0007669"/>
    <property type="project" value="InterPro"/>
</dbReference>
<dbReference type="SUPFAM" id="SSF49785">
    <property type="entry name" value="Galactose-binding domain-like"/>
    <property type="match status" value="1"/>
</dbReference>
<name>A0A430B863_9ENTE</name>
<evidence type="ECO:0000259" key="2">
    <source>
        <dbReference type="PROSITE" id="PS50093"/>
    </source>
</evidence>
<organism evidence="3 4">
    <name type="scientific">Vagococcus carniphilus</name>
    <dbReference type="NCBI Taxonomy" id="218144"/>
    <lineage>
        <taxon>Bacteria</taxon>
        <taxon>Bacillati</taxon>
        <taxon>Bacillota</taxon>
        <taxon>Bacilli</taxon>
        <taxon>Lactobacillales</taxon>
        <taxon>Enterococcaceae</taxon>
        <taxon>Vagococcus</taxon>
    </lineage>
</organism>
<feature type="domain" description="PKD" evidence="2">
    <location>
        <begin position="734"/>
        <end position="802"/>
    </location>
</feature>
<keyword evidence="4" id="KW-1185">Reference proteome</keyword>
<dbReference type="Pfam" id="PF18911">
    <property type="entry name" value="PKD_4"/>
    <property type="match status" value="1"/>
</dbReference>
<dbReference type="EMBL" id="NGKB01000002">
    <property type="protein sequence ID" value="RSU16510.1"/>
    <property type="molecule type" value="Genomic_DNA"/>
</dbReference>
<sequence length="960" mass="108066">METCLKKLRRSKIMYKNSGKFSTYLLLTTATAVILTGCSTSQSAGNDIKFTETPKAKVDKGMENQPESSYWFPEDLLAWNFKNDLDAKYNVSTIPLAKRVEKKELPKANKTQNDEMNVVALSIMNSSTSGNAPRGINNFDANVFSYWQYIDQLVYWGGSSGEGIIVPPSPDVIDLAHKNGVPVLGTIFFPQTAHGGKIEWLETFLTKDDKGEFPIVDKMIEVAEVYGFDGWFINQETDTEVTSFDEVKNGKKTEEKEKKEEGLRKEHADLMQELIKEFKNKSKDKLDIMWYDSMTSDGKMDWQNALTDKNKDYMVDANMEPLSDSMFLNFWWNTEELAKKELLKSSNEKAKELKIDPYDLYAGIDVQENGFMTPVNWSLLTDDKGNPYTSLGLYVPSWTHASSDNPTDFEEKESMFWVNDESDSSKGKLPKGEEWPGISTFSVEQTAITELPFVTNFNLGNGYNYFIDGEKVSSMEWNNRSMQDILPTYRWQFDHEKENKLDATMDYTEAYQGGNSLKLRGQMDKKTPSKMKLYETKVNLSKDVTFTTTAKASEETELNLILGFVDGSNKTIKSDKMIDKDWTTVTYDMKKIGNKTITSIDYEIISQTKSDTYEMKFGQISVLPKMKDDKILVKNLKIEDTIFDEEESNFAGVRLIWEESRSSNLSHYEIFRVNKDKTRTFLGATPANNFYINGLERQKEETKTDFEVVPVSIKGKEGKASNSVTMEWPDNTVPKASFKASRTLIAPGESVTFNNTSSKNTDSVTWEFEGANIETSKEKSPTVTFKNPGVYQVKLTAKNKSGKTQVEMKDLITVDDKASGDLKLLSKGAKTEASSFVNDGEAPEFAVDGKLDTKWCATGNPPHHITVDLGSIKTVSEVHIGHAEAGGEGADMNTRAYTIEVSEDGKNFKQVTRVIGNELGETVDTFAATKARFVRLTTDKPTQGSDTAVRIYDLGVYGLK</sequence>
<dbReference type="InterPro" id="IPR000601">
    <property type="entry name" value="PKD_dom"/>
</dbReference>
<gene>
    <name evidence="3" type="ORF">CBF28_03005</name>
</gene>
<dbReference type="PANTHER" id="PTHR13246:SF1">
    <property type="entry name" value="CYTOSOLIC ENDO-BETA-N-ACETYLGLUCOSAMINIDASE"/>
    <property type="match status" value="1"/>
</dbReference>
<dbReference type="SMART" id="SM00089">
    <property type="entry name" value="PKD"/>
    <property type="match status" value="1"/>
</dbReference>
<dbReference type="PROSITE" id="PS50022">
    <property type="entry name" value="FA58C_3"/>
    <property type="match status" value="1"/>
</dbReference>
<accession>A0A430B863</accession>
<dbReference type="Gene3D" id="2.60.40.10">
    <property type="entry name" value="Immunoglobulins"/>
    <property type="match status" value="2"/>
</dbReference>
<dbReference type="Pfam" id="PF03644">
    <property type="entry name" value="Glyco_hydro_85"/>
    <property type="match status" value="1"/>
</dbReference>
<dbReference type="InterPro" id="IPR054110">
    <property type="entry name" value="EndoD-like_D2"/>
</dbReference>
<evidence type="ECO:0000259" key="1">
    <source>
        <dbReference type="PROSITE" id="PS50022"/>
    </source>
</evidence>
<dbReference type="Pfam" id="PF00754">
    <property type="entry name" value="F5_F8_type_C"/>
    <property type="match status" value="1"/>
</dbReference>
<protein>
    <submittedName>
        <fullName evidence="3">Mannosyl-glycoprotein endo-beta-N-acetylglucosamidase</fullName>
    </submittedName>
</protein>
<feature type="domain" description="F5/8 type C" evidence="1">
    <location>
        <begin position="817"/>
        <end position="956"/>
    </location>
</feature>
<dbReference type="Gene3D" id="3.20.20.80">
    <property type="entry name" value="Glycosidases"/>
    <property type="match status" value="1"/>
</dbReference>
<dbReference type="InterPro" id="IPR022409">
    <property type="entry name" value="PKD/Chitinase_dom"/>
</dbReference>
<evidence type="ECO:0000313" key="4">
    <source>
        <dbReference type="Proteomes" id="UP000288028"/>
    </source>
</evidence>